<dbReference type="InterPro" id="IPR055298">
    <property type="entry name" value="AtLOH3-like"/>
</dbReference>
<keyword evidence="3" id="KW-1185">Reference proteome</keyword>
<dbReference type="InterPro" id="IPR012337">
    <property type="entry name" value="RNaseH-like_sf"/>
</dbReference>
<gene>
    <name evidence="2" type="ORF">LSAT_V11C700364020</name>
</gene>
<evidence type="ECO:0000313" key="3">
    <source>
        <dbReference type="Proteomes" id="UP000235145"/>
    </source>
</evidence>
<proteinExistence type="predicted"/>
<dbReference type="EMBL" id="NBSK02000007">
    <property type="protein sequence ID" value="KAJ0196244.1"/>
    <property type="molecule type" value="Genomic_DNA"/>
</dbReference>
<accession>A0A9R1UZS0</accession>
<dbReference type="InterPro" id="IPR025398">
    <property type="entry name" value="DUF4371"/>
</dbReference>
<dbReference type="SUPFAM" id="SSF53098">
    <property type="entry name" value="Ribonuclease H-like"/>
    <property type="match status" value="1"/>
</dbReference>
<dbReference type="AlphaFoldDB" id="A0A9R1UZS0"/>
<evidence type="ECO:0000313" key="2">
    <source>
        <dbReference type="EMBL" id="KAJ0196244.1"/>
    </source>
</evidence>
<dbReference type="PANTHER" id="PTHR11697:SF231">
    <property type="entry name" value="TTF-TYPE DOMAIN-CONTAINING PROTEIN"/>
    <property type="match status" value="1"/>
</dbReference>
<evidence type="ECO:0000259" key="1">
    <source>
        <dbReference type="Pfam" id="PF14291"/>
    </source>
</evidence>
<feature type="domain" description="DUF4371" evidence="1">
    <location>
        <begin position="155"/>
        <end position="346"/>
    </location>
</feature>
<name>A0A9R1UZS0_LACSA</name>
<dbReference type="PANTHER" id="PTHR11697">
    <property type="entry name" value="GENERAL TRANSCRIPTION FACTOR 2-RELATED ZINC FINGER PROTEIN"/>
    <property type="match status" value="1"/>
</dbReference>
<protein>
    <recommendedName>
        <fullName evidence="1">DUF4371 domain-containing protein</fullName>
    </recommendedName>
</protein>
<sequence>MKKQSTIDALFKRKRVDSTQDSEKLSEIVLDENTPTSSIHVAVNPTSSISVAENPTSSIPVAENPSKKAQLEANKIDLNTVERDPGLRMQIYDFPINQQDSICRAYINFGPFQPKLSVYPKSGPETHNATFKFLGLIRPTGIYYRWFSELEESGWEKCVFLNHMGIECTSFHKITQKAYDDFLNDAQDIQNVFEKFTEEDRKNNIFMATIFSIRWCAFQAVPFKGHDESSNSINKGNFHEMLKAIGFYNNEMKELFRTAPKYALYTSPSIQKEILNLISTRVKQMICKEIDGGKFCLHVDEAHDESNKEQMSIVLRFVNKDGFIVERFFGLVHVPDTTSQSIKNGICYYDGASNIRGRFKSLQTLISKDSQYAYYIHCFAYRLQLALMAASQGVVAVQKFFTKLSFVINVVGASSRQTCRGVNQIGTLQRVGDTRWSSHLKSVSSLIKMFSPTCKVLLKIIEEGIDSIKGDADSTYEIITTFEFIFVLHLVKEIMEITDLLCQALQRQSQDVCNVLKLVASIKELLQKMKDERWNSLLSLVKSFCQDREIDIPDLSSAYFRRGARARKEHSNHTLEHHYRVDIFYEAINCQLMELNHQFNDSSMELLQLSATLNPKSVNEPFRSRDIDVVKHAHYKLLTSISELCQWLIKTGRVANFHLIYRVASLILTLPVSTATTETSFPAINLTKTRLLFERLTGSVTISLETIVQDFKIAKDRRIPL</sequence>
<dbReference type="Proteomes" id="UP000235145">
    <property type="component" value="Unassembled WGS sequence"/>
</dbReference>
<dbReference type="Pfam" id="PF14291">
    <property type="entry name" value="DUF4371"/>
    <property type="match status" value="1"/>
</dbReference>
<comment type="caution">
    <text evidence="2">The sequence shown here is derived from an EMBL/GenBank/DDBJ whole genome shotgun (WGS) entry which is preliminary data.</text>
</comment>
<reference evidence="2 3" key="1">
    <citation type="journal article" date="2017" name="Nat. Commun.">
        <title>Genome assembly with in vitro proximity ligation data and whole-genome triplication in lettuce.</title>
        <authorList>
            <person name="Reyes-Chin-Wo S."/>
            <person name="Wang Z."/>
            <person name="Yang X."/>
            <person name="Kozik A."/>
            <person name="Arikit S."/>
            <person name="Song C."/>
            <person name="Xia L."/>
            <person name="Froenicke L."/>
            <person name="Lavelle D.O."/>
            <person name="Truco M.J."/>
            <person name="Xia R."/>
            <person name="Zhu S."/>
            <person name="Xu C."/>
            <person name="Xu H."/>
            <person name="Xu X."/>
            <person name="Cox K."/>
            <person name="Korf I."/>
            <person name="Meyers B.C."/>
            <person name="Michelmore R.W."/>
        </authorList>
    </citation>
    <scope>NUCLEOTIDE SEQUENCE [LARGE SCALE GENOMIC DNA]</scope>
    <source>
        <strain evidence="3">cv. Salinas</strain>
        <tissue evidence="2">Seedlings</tissue>
    </source>
</reference>
<organism evidence="2 3">
    <name type="scientific">Lactuca sativa</name>
    <name type="common">Garden lettuce</name>
    <dbReference type="NCBI Taxonomy" id="4236"/>
    <lineage>
        <taxon>Eukaryota</taxon>
        <taxon>Viridiplantae</taxon>
        <taxon>Streptophyta</taxon>
        <taxon>Embryophyta</taxon>
        <taxon>Tracheophyta</taxon>
        <taxon>Spermatophyta</taxon>
        <taxon>Magnoliopsida</taxon>
        <taxon>eudicotyledons</taxon>
        <taxon>Gunneridae</taxon>
        <taxon>Pentapetalae</taxon>
        <taxon>asterids</taxon>
        <taxon>campanulids</taxon>
        <taxon>Asterales</taxon>
        <taxon>Asteraceae</taxon>
        <taxon>Cichorioideae</taxon>
        <taxon>Cichorieae</taxon>
        <taxon>Lactucinae</taxon>
        <taxon>Lactuca</taxon>
    </lineage>
</organism>